<feature type="region of interest" description="Disordered" evidence="1">
    <location>
        <begin position="283"/>
        <end position="313"/>
    </location>
</feature>
<dbReference type="AlphaFoldDB" id="A0A9Q8QLN5"/>
<evidence type="ECO:0000259" key="2">
    <source>
        <dbReference type="Pfam" id="PF12766"/>
    </source>
</evidence>
<evidence type="ECO:0000313" key="4">
    <source>
        <dbReference type="Proteomes" id="UP000829364"/>
    </source>
</evidence>
<feature type="compositionally biased region" description="Basic and acidic residues" evidence="1">
    <location>
        <begin position="283"/>
        <end position="297"/>
    </location>
</feature>
<dbReference type="SUPFAM" id="SSF50475">
    <property type="entry name" value="FMN-binding split barrel"/>
    <property type="match status" value="1"/>
</dbReference>
<accession>A0A9Q8QLN5</accession>
<reference evidence="3" key="1">
    <citation type="submission" date="2021-11" db="EMBL/GenBank/DDBJ databases">
        <title>Purpureocillium_takamizusanense_genome.</title>
        <authorList>
            <person name="Nguyen N.-H."/>
        </authorList>
    </citation>
    <scope>NUCLEOTIDE SEQUENCE</scope>
    <source>
        <strain evidence="3">PT3</strain>
    </source>
</reference>
<name>A0A9Q8QLN5_9HYPO</name>
<feature type="region of interest" description="Disordered" evidence="1">
    <location>
        <begin position="136"/>
        <end position="156"/>
    </location>
</feature>
<dbReference type="GO" id="GO:0004733">
    <property type="term" value="F:pyridoxamine phosphate oxidase activity"/>
    <property type="evidence" value="ECO:0007669"/>
    <property type="project" value="UniProtKB-EC"/>
</dbReference>
<dbReference type="Pfam" id="PF12766">
    <property type="entry name" value="Pyridox_oxase_2"/>
    <property type="match status" value="1"/>
</dbReference>
<dbReference type="RefSeq" id="XP_047845481.1">
    <property type="nucleotide sequence ID" value="XM_047989479.1"/>
</dbReference>
<evidence type="ECO:0000313" key="3">
    <source>
        <dbReference type="EMBL" id="UNI22000.1"/>
    </source>
</evidence>
<dbReference type="OrthoDB" id="5394411at2759"/>
<feature type="region of interest" description="Disordered" evidence="1">
    <location>
        <begin position="226"/>
        <end position="256"/>
    </location>
</feature>
<dbReference type="GO" id="GO:0010181">
    <property type="term" value="F:FMN binding"/>
    <property type="evidence" value="ECO:0007669"/>
    <property type="project" value="InterPro"/>
</dbReference>
<dbReference type="GeneID" id="72069878"/>
<dbReference type="KEGG" id="ptkz:JDV02_007930"/>
<protein>
    <submittedName>
        <fullName evidence="3">Pyridoxal 5'-phosphate synthase</fullName>
        <ecNumber evidence="3">1.4.3.5</ecNumber>
    </submittedName>
</protein>
<evidence type="ECO:0000256" key="1">
    <source>
        <dbReference type="SAM" id="MobiDB-lite"/>
    </source>
</evidence>
<dbReference type="InterPro" id="IPR024624">
    <property type="entry name" value="Pyridox_Oxase_Alr4036_FMN-bd"/>
</dbReference>
<dbReference type="EMBL" id="CP086360">
    <property type="protein sequence ID" value="UNI22000.1"/>
    <property type="molecule type" value="Genomic_DNA"/>
</dbReference>
<dbReference type="EC" id="1.4.3.5" evidence="3"/>
<dbReference type="Proteomes" id="UP000829364">
    <property type="component" value="Chromosome 7"/>
</dbReference>
<dbReference type="PANTHER" id="PTHR28243">
    <property type="entry name" value="AGL049CP"/>
    <property type="match status" value="1"/>
</dbReference>
<feature type="region of interest" description="Disordered" evidence="1">
    <location>
        <begin position="63"/>
        <end position="83"/>
    </location>
</feature>
<feature type="domain" description="Pyridoxamine 5'-phosphate oxidase Alr4036 family FMN-binding" evidence="2">
    <location>
        <begin position="67"/>
        <end position="182"/>
    </location>
</feature>
<dbReference type="PANTHER" id="PTHR28243:SF1">
    <property type="entry name" value="PYRIDOXAMINE 5'-PHOSPHATE OXIDASE ALR4036 FAMILY FMN-BINDING DOMAIN-CONTAINING PROTEIN"/>
    <property type="match status" value="1"/>
</dbReference>
<proteinExistence type="predicted"/>
<keyword evidence="4" id="KW-1185">Reference proteome</keyword>
<feature type="compositionally biased region" description="Low complexity" evidence="1">
    <location>
        <begin position="63"/>
        <end position="79"/>
    </location>
</feature>
<keyword evidence="3" id="KW-0560">Oxidoreductase</keyword>
<feature type="compositionally biased region" description="Gly residues" evidence="1">
    <location>
        <begin position="144"/>
        <end position="156"/>
    </location>
</feature>
<dbReference type="InterPro" id="IPR012349">
    <property type="entry name" value="Split_barrel_FMN-bd"/>
</dbReference>
<sequence>MNAQSAAVRRTTQTLNHIRGRHHHAMGSPVPADPPWRATFLSHIQRMESPVFALSSLRQVDRASSSASSSPSTTSPLSSQHVAAAPRVRTVVFRGLWAALSVNPKNPAERNPDTFTSHLPTFTTDARMDKMPELEGESTAAAGSDGGRGGTYQSGGGGLVEGVFWAEEDRTQWRLRGRAYVLGPDIDSETGAPVRAALEPHMRRVNGGTAGPWSWSREVTAHFGNLGPLMRGTFRNPPPGTPRSQEPGQGLGPGQRVEDLEDEVARRNFRVVVIVPDEVDRVDLSDPENGRRWNYKLEDEDGSDSWKVTELWP</sequence>
<gene>
    <name evidence="3" type="ORF">JDV02_007930</name>
</gene>
<dbReference type="Gene3D" id="2.30.110.10">
    <property type="entry name" value="Electron Transport, Fmn-binding Protein, Chain A"/>
    <property type="match status" value="1"/>
</dbReference>
<organism evidence="3 4">
    <name type="scientific">Purpureocillium takamizusanense</name>
    <dbReference type="NCBI Taxonomy" id="2060973"/>
    <lineage>
        <taxon>Eukaryota</taxon>
        <taxon>Fungi</taxon>
        <taxon>Dikarya</taxon>
        <taxon>Ascomycota</taxon>
        <taxon>Pezizomycotina</taxon>
        <taxon>Sordariomycetes</taxon>
        <taxon>Hypocreomycetidae</taxon>
        <taxon>Hypocreales</taxon>
        <taxon>Ophiocordycipitaceae</taxon>
        <taxon>Purpureocillium</taxon>
    </lineage>
</organism>